<dbReference type="PANTHER" id="PTHR38116">
    <property type="entry name" value="CHROMOSOME 7, WHOLE GENOME SHOTGUN SEQUENCE"/>
    <property type="match status" value="1"/>
</dbReference>
<accession>A0A9P9BTE8</accession>
<dbReference type="RefSeq" id="XP_046012059.1">
    <property type="nucleotide sequence ID" value="XM_046160335.1"/>
</dbReference>
<dbReference type="PANTHER" id="PTHR38116:SF1">
    <property type="entry name" value="BZIP DOMAIN-CONTAINING PROTEIN"/>
    <property type="match status" value="1"/>
</dbReference>
<name>A0A9P9BTE8_9PEZI</name>
<reference evidence="2" key="1">
    <citation type="journal article" date="2021" name="Nat. Commun.">
        <title>Genetic determinants of endophytism in the Arabidopsis root mycobiome.</title>
        <authorList>
            <person name="Mesny F."/>
            <person name="Miyauchi S."/>
            <person name="Thiergart T."/>
            <person name="Pickel B."/>
            <person name="Atanasova L."/>
            <person name="Karlsson M."/>
            <person name="Huettel B."/>
            <person name="Barry K.W."/>
            <person name="Haridas S."/>
            <person name="Chen C."/>
            <person name="Bauer D."/>
            <person name="Andreopoulos W."/>
            <person name="Pangilinan J."/>
            <person name="LaButti K."/>
            <person name="Riley R."/>
            <person name="Lipzen A."/>
            <person name="Clum A."/>
            <person name="Drula E."/>
            <person name="Henrissat B."/>
            <person name="Kohler A."/>
            <person name="Grigoriev I.V."/>
            <person name="Martin F.M."/>
            <person name="Hacquard S."/>
        </authorList>
    </citation>
    <scope>NUCLEOTIDE SEQUENCE</scope>
    <source>
        <strain evidence="2">MPI-CAGE-CH-0230</strain>
    </source>
</reference>
<dbReference type="OrthoDB" id="2245989at2759"/>
<organism evidence="2 3">
    <name type="scientific">Microdochium trichocladiopsis</name>
    <dbReference type="NCBI Taxonomy" id="1682393"/>
    <lineage>
        <taxon>Eukaryota</taxon>
        <taxon>Fungi</taxon>
        <taxon>Dikarya</taxon>
        <taxon>Ascomycota</taxon>
        <taxon>Pezizomycotina</taxon>
        <taxon>Sordariomycetes</taxon>
        <taxon>Xylariomycetidae</taxon>
        <taxon>Xylariales</taxon>
        <taxon>Microdochiaceae</taxon>
        <taxon>Microdochium</taxon>
    </lineage>
</organism>
<dbReference type="GeneID" id="70189881"/>
<dbReference type="AlphaFoldDB" id="A0A9P9BTE8"/>
<protein>
    <recommendedName>
        <fullName evidence="4">BZIP domain-containing protein</fullName>
    </recommendedName>
</protein>
<evidence type="ECO:0008006" key="4">
    <source>
        <dbReference type="Google" id="ProtNLM"/>
    </source>
</evidence>
<evidence type="ECO:0000256" key="1">
    <source>
        <dbReference type="SAM" id="MobiDB-lite"/>
    </source>
</evidence>
<evidence type="ECO:0000313" key="3">
    <source>
        <dbReference type="Proteomes" id="UP000756346"/>
    </source>
</evidence>
<proteinExistence type="predicted"/>
<keyword evidence="3" id="KW-1185">Reference proteome</keyword>
<dbReference type="InterPro" id="IPR021833">
    <property type="entry name" value="DUF3425"/>
</dbReference>
<feature type="compositionally biased region" description="Basic residues" evidence="1">
    <location>
        <begin position="25"/>
        <end position="35"/>
    </location>
</feature>
<comment type="caution">
    <text evidence="2">The sequence shown here is derived from an EMBL/GenBank/DDBJ whole genome shotgun (WGS) entry which is preliminary data.</text>
</comment>
<evidence type="ECO:0000313" key="2">
    <source>
        <dbReference type="EMBL" id="KAH7029771.1"/>
    </source>
</evidence>
<feature type="region of interest" description="Disordered" evidence="1">
    <location>
        <begin position="25"/>
        <end position="48"/>
    </location>
</feature>
<dbReference type="Proteomes" id="UP000756346">
    <property type="component" value="Unassembled WGS sequence"/>
</dbReference>
<sequence length="302" mass="34637">MCRHGENWSGITDQKQRKKLQNRLNKRLSRQRQRATRSSQSRSESSATHCSAAIRSSPNLNQLSCNAPASDAEAESIVPMLNYASQDTIAQQRALLEAFARQALSSYAAGCPRADHYLQLIQLNIVTGLTRNAEVLGFSFDWLVCEIVSPFGPRDVSGNRERQLEDCTTYTKQCVPPSLAPTKMQLTTPHHPWLDLFPLPRLRDNMLATTRCMPLEEEDELFDHILEASGPKREWAGFMVWGEPWDPRSWEVSVPFLRNWGFLLRGCPEIIMSTNAWRRRRREQPIMDLRCVEEIPTSWKPD</sequence>
<feature type="compositionally biased region" description="Low complexity" evidence="1">
    <location>
        <begin position="36"/>
        <end position="46"/>
    </location>
</feature>
<dbReference type="EMBL" id="JAGTJQ010000006">
    <property type="protein sequence ID" value="KAH7029771.1"/>
    <property type="molecule type" value="Genomic_DNA"/>
</dbReference>
<gene>
    <name evidence="2" type="ORF">B0I36DRAFT_375104</name>
</gene>
<dbReference type="Pfam" id="PF11905">
    <property type="entry name" value="DUF3425"/>
    <property type="match status" value="1"/>
</dbReference>